<dbReference type="SMART" id="SM00387">
    <property type="entry name" value="HATPase_c"/>
    <property type="match status" value="1"/>
</dbReference>
<feature type="domain" description="Histidine kinase" evidence="4">
    <location>
        <begin position="129"/>
        <end position="333"/>
    </location>
</feature>
<dbReference type="Pfam" id="PF00512">
    <property type="entry name" value="HisKA"/>
    <property type="match status" value="1"/>
</dbReference>
<protein>
    <recommendedName>
        <fullName evidence="2">histidine kinase</fullName>
        <ecNumber evidence="2">2.7.13.3</ecNumber>
    </recommendedName>
</protein>
<dbReference type="Gene3D" id="1.10.287.130">
    <property type="match status" value="1"/>
</dbReference>
<comment type="catalytic activity">
    <reaction evidence="1">
        <text>ATP + protein L-histidine = ADP + protein N-phospho-L-histidine.</text>
        <dbReference type="EC" id="2.7.13.3"/>
    </reaction>
</comment>
<dbReference type="EMBL" id="RJUL01000009">
    <property type="protein sequence ID" value="ROQ22591.1"/>
    <property type="molecule type" value="Genomic_DNA"/>
</dbReference>
<organism evidence="5 6">
    <name type="scientific">Gallaecimonas pentaromativorans</name>
    <dbReference type="NCBI Taxonomy" id="584787"/>
    <lineage>
        <taxon>Bacteria</taxon>
        <taxon>Pseudomonadati</taxon>
        <taxon>Pseudomonadota</taxon>
        <taxon>Gammaproteobacteria</taxon>
        <taxon>Enterobacterales</taxon>
        <taxon>Gallaecimonadaceae</taxon>
        <taxon>Gallaecimonas</taxon>
    </lineage>
</organism>
<evidence type="ECO:0000256" key="1">
    <source>
        <dbReference type="ARBA" id="ARBA00000085"/>
    </source>
</evidence>
<dbReference type="AlphaFoldDB" id="A0A3N1P540"/>
<evidence type="ECO:0000313" key="6">
    <source>
        <dbReference type="Proteomes" id="UP000268033"/>
    </source>
</evidence>
<dbReference type="PROSITE" id="PS50109">
    <property type="entry name" value="HIS_KIN"/>
    <property type="match status" value="1"/>
</dbReference>
<dbReference type="Gene3D" id="3.30.565.10">
    <property type="entry name" value="Histidine kinase-like ATPase, C-terminal domain"/>
    <property type="match status" value="1"/>
</dbReference>
<evidence type="ECO:0000259" key="4">
    <source>
        <dbReference type="PROSITE" id="PS50109"/>
    </source>
</evidence>
<dbReference type="STRING" id="584787.GCA_001247655_01428"/>
<dbReference type="Pfam" id="PF02518">
    <property type="entry name" value="HATPase_c"/>
    <property type="match status" value="1"/>
</dbReference>
<keyword evidence="6" id="KW-1185">Reference proteome</keyword>
<dbReference type="InterPro" id="IPR004358">
    <property type="entry name" value="Sig_transdc_His_kin-like_C"/>
</dbReference>
<dbReference type="SUPFAM" id="SSF55785">
    <property type="entry name" value="PYP-like sensor domain (PAS domain)"/>
    <property type="match status" value="1"/>
</dbReference>
<reference evidence="5 6" key="1">
    <citation type="submission" date="2018-11" db="EMBL/GenBank/DDBJ databases">
        <title>Genomic Encyclopedia of Type Strains, Phase IV (KMG-IV): sequencing the most valuable type-strain genomes for metagenomic binning, comparative biology and taxonomic classification.</title>
        <authorList>
            <person name="Goeker M."/>
        </authorList>
    </citation>
    <scope>NUCLEOTIDE SEQUENCE [LARGE SCALE GENOMIC DNA]</scope>
    <source>
        <strain evidence="5 6">DSM 21945</strain>
    </source>
</reference>
<dbReference type="PRINTS" id="PR00344">
    <property type="entry name" value="BCTRLSENSOR"/>
</dbReference>
<name>A0A3N1P540_9GAMM</name>
<proteinExistence type="predicted"/>
<dbReference type="SUPFAM" id="SSF47384">
    <property type="entry name" value="Homodimeric domain of signal transducing histidine kinase"/>
    <property type="match status" value="1"/>
</dbReference>
<accession>A0A3N1P540</accession>
<keyword evidence="3" id="KW-0597">Phosphoprotein</keyword>
<dbReference type="InterPro" id="IPR003661">
    <property type="entry name" value="HisK_dim/P_dom"/>
</dbReference>
<keyword evidence="5" id="KW-0418">Kinase</keyword>
<dbReference type="InterPro" id="IPR035965">
    <property type="entry name" value="PAS-like_dom_sf"/>
</dbReference>
<gene>
    <name evidence="5" type="ORF">EDC28_10977</name>
</gene>
<dbReference type="GO" id="GO:0000155">
    <property type="term" value="F:phosphorelay sensor kinase activity"/>
    <property type="evidence" value="ECO:0007669"/>
    <property type="project" value="InterPro"/>
</dbReference>
<dbReference type="SUPFAM" id="SSF55874">
    <property type="entry name" value="ATPase domain of HSP90 chaperone/DNA topoisomerase II/histidine kinase"/>
    <property type="match status" value="1"/>
</dbReference>
<dbReference type="CDD" id="cd00082">
    <property type="entry name" value="HisKA"/>
    <property type="match status" value="1"/>
</dbReference>
<comment type="caution">
    <text evidence="5">The sequence shown here is derived from an EMBL/GenBank/DDBJ whole genome shotgun (WGS) entry which is preliminary data.</text>
</comment>
<dbReference type="InterPro" id="IPR036097">
    <property type="entry name" value="HisK_dim/P_sf"/>
</dbReference>
<dbReference type="RefSeq" id="WP_123422275.1">
    <property type="nucleotide sequence ID" value="NZ_RJUL01000009.1"/>
</dbReference>
<dbReference type="CDD" id="cd00075">
    <property type="entry name" value="HATPase"/>
    <property type="match status" value="1"/>
</dbReference>
<evidence type="ECO:0000256" key="3">
    <source>
        <dbReference type="ARBA" id="ARBA00022553"/>
    </source>
</evidence>
<dbReference type="PANTHER" id="PTHR43065">
    <property type="entry name" value="SENSOR HISTIDINE KINASE"/>
    <property type="match status" value="1"/>
</dbReference>
<dbReference type="PANTHER" id="PTHR43065:SF29">
    <property type="entry name" value="SENSOR PROTEIN KINASE FLES"/>
    <property type="match status" value="1"/>
</dbReference>
<sequence length="336" mass="36088">MALAQQWYPAAEPAARQLDKLLSILPVGVVVLDGTGWVTEANATAIGLLGEPLLQCRWLDVVGRAFRPQADDGAEVSLVNGRRVKLDICPLDGEPGQLIVISDLTETRAMQTRMAHMQRLSSLGRMVASLAHQIRTPLSAAMLYAGQLSQDLPVSTHDRFQQKLVARLRDLESQMNNMLLFAKSGDQKVADKLDATSLAEELTQATESMLDTHQASLDIRNLAPTAQVMGSMTALVSALGNLVHNALQAGARQLVLSISAQSPWLTLCLEDDGPGIPEELFFKVAEPFFTTKSHGTGLGLSVVRSVAQAHGGQLHMANGASGARMTLILPLMEDNA</sequence>
<keyword evidence="5" id="KW-0808">Transferase</keyword>
<dbReference type="EC" id="2.7.13.3" evidence="2"/>
<dbReference type="SMART" id="SM00388">
    <property type="entry name" value="HisKA"/>
    <property type="match status" value="1"/>
</dbReference>
<dbReference type="InterPro" id="IPR036890">
    <property type="entry name" value="HATPase_C_sf"/>
</dbReference>
<evidence type="ECO:0000313" key="5">
    <source>
        <dbReference type="EMBL" id="ROQ22591.1"/>
    </source>
</evidence>
<evidence type="ECO:0000256" key="2">
    <source>
        <dbReference type="ARBA" id="ARBA00012438"/>
    </source>
</evidence>
<dbReference type="InterPro" id="IPR005467">
    <property type="entry name" value="His_kinase_dom"/>
</dbReference>
<dbReference type="Proteomes" id="UP000268033">
    <property type="component" value="Unassembled WGS sequence"/>
</dbReference>
<dbReference type="InterPro" id="IPR003594">
    <property type="entry name" value="HATPase_dom"/>
</dbReference>